<dbReference type="AlphaFoldDB" id="A0A060HUW3"/>
<dbReference type="KEGG" id="nvn:NVIE_029330"/>
<evidence type="ECO:0000313" key="3">
    <source>
        <dbReference type="Proteomes" id="UP000027093"/>
    </source>
</evidence>
<feature type="coiled-coil region" evidence="1">
    <location>
        <begin position="295"/>
        <end position="322"/>
    </location>
</feature>
<dbReference type="HOGENOM" id="CLU_854229_0_0_2"/>
<accession>A0A060HUW3</accession>
<dbReference type="Proteomes" id="UP000027093">
    <property type="component" value="Chromosome"/>
</dbReference>
<proteinExistence type="predicted"/>
<keyword evidence="1" id="KW-0175">Coiled coil</keyword>
<sequence>MLKRRFYTAISGLDMKIDRLQVGNVTFVRSHSQIPEDTLAQKAFSKLMATTPDDLNLFECMLKDKFTKCAIAVIDVEADDEKTAEEVSEDEIEKALNVLRFYLAGLSENDPFFYKMFIGIEGITNTGLTATVIIDDDNQKFFFSSSRKGAHRGYELDSTKYQKMLDFHFERVSAILATPEDSRSQMENSILTSIIFFGSGMNERLLRNTFVSFVIALESCLLRRCEKDKSGNIANGMCAMLQIKPEYRRAIHEKVESYYDIRSDIVHEGVDNVVEGMVFEICYLTFNTIMRLVAHSKEIKDKDELRKKIREELKEINRKTKAQCT</sequence>
<keyword evidence="3" id="KW-1185">Reference proteome</keyword>
<evidence type="ECO:0000313" key="2">
    <source>
        <dbReference type="EMBL" id="AIC17211.1"/>
    </source>
</evidence>
<evidence type="ECO:0000256" key="1">
    <source>
        <dbReference type="SAM" id="Coils"/>
    </source>
</evidence>
<organism evidence="2 3">
    <name type="scientific">Nitrososphaera viennensis EN76</name>
    <dbReference type="NCBI Taxonomy" id="926571"/>
    <lineage>
        <taxon>Archaea</taxon>
        <taxon>Nitrososphaerota</taxon>
        <taxon>Nitrososphaeria</taxon>
        <taxon>Nitrososphaerales</taxon>
        <taxon>Nitrososphaeraceae</taxon>
        <taxon>Nitrososphaera</taxon>
    </lineage>
</organism>
<gene>
    <name evidence="2" type="ORF">NVIE_029330</name>
</gene>
<name>A0A060HUW3_9ARCH</name>
<reference evidence="2 3" key="1">
    <citation type="journal article" date="2014" name="Int. J. Syst. Evol. Microbiol.">
        <title>Nitrososphaera viennensis gen. nov., sp. nov., an aerobic and mesophilic, ammonia-oxidizing archaeon from soil and a member of the archaeal phylum Thaumarchaeota.</title>
        <authorList>
            <person name="Stieglmeier M."/>
            <person name="Klingl A."/>
            <person name="Alves R.J."/>
            <person name="Rittmann S.K."/>
            <person name="Melcher M."/>
            <person name="Leisch N."/>
            <person name="Schleper C."/>
        </authorList>
    </citation>
    <scope>NUCLEOTIDE SEQUENCE [LARGE SCALE GENOMIC DNA]</scope>
    <source>
        <strain evidence="2">EN76</strain>
    </source>
</reference>
<protein>
    <submittedName>
        <fullName evidence="2">Uncharacterized protein</fullName>
    </submittedName>
</protein>
<dbReference type="EMBL" id="CP007536">
    <property type="protein sequence ID" value="AIC17211.1"/>
    <property type="molecule type" value="Genomic_DNA"/>
</dbReference>